<feature type="region of interest" description="Disordered" evidence="1">
    <location>
        <begin position="328"/>
        <end position="376"/>
    </location>
</feature>
<comment type="caution">
    <text evidence="2">The sequence shown here is derived from an EMBL/GenBank/DDBJ whole genome shotgun (WGS) entry which is preliminary data.</text>
</comment>
<protein>
    <submittedName>
        <fullName evidence="2">Uncharacterized protein</fullName>
    </submittedName>
</protein>
<keyword evidence="3" id="KW-1185">Reference proteome</keyword>
<reference evidence="2 3" key="1">
    <citation type="submission" date="2022-03" db="EMBL/GenBank/DDBJ databases">
        <authorList>
            <person name="Macdonald S."/>
            <person name="Ahmed S."/>
            <person name="Newling K."/>
        </authorList>
    </citation>
    <scope>NUCLEOTIDE SEQUENCE [LARGE SCALE GENOMIC DNA]</scope>
</reference>
<dbReference type="EMBL" id="CAKOAT010980709">
    <property type="protein sequence ID" value="CAH8392089.1"/>
    <property type="molecule type" value="Genomic_DNA"/>
</dbReference>
<feature type="compositionally biased region" description="Low complexity" evidence="1">
    <location>
        <begin position="329"/>
        <end position="346"/>
    </location>
</feature>
<dbReference type="AlphaFoldDB" id="A0ABC8M6Z2"/>
<evidence type="ECO:0000313" key="2">
    <source>
        <dbReference type="EMBL" id="CAH8392089.1"/>
    </source>
</evidence>
<evidence type="ECO:0000313" key="3">
    <source>
        <dbReference type="Proteomes" id="UP001642260"/>
    </source>
</evidence>
<dbReference type="Proteomes" id="UP001642260">
    <property type="component" value="Unassembled WGS sequence"/>
</dbReference>
<sequence length="376" mass="41454">MGRLFRVFRGDWKKNRNDHWNFLPTPEDVGWTMYVEEDGNYAVILGAITEVYGLAEETPVVITYRLPEWMLFPHRNIPPTTISNSDDLQRLLKERTWLMDVTLLATIGARSVAEYNFLCRSNFSIGATTYIVDGTQDGRARAIFEGMVFGERLLTSATVMWEIFGEHEMQLLYRVALELGSVDRGLDIHTVTGVQQRIEVILIDDDDDMVDVEEEEAKAAEEMEAYAAWGDNADAKPNTGGKVDVEKGAVEKGAGSSTGSTAIELPIYGGIASTEIRDLGEVNFKNSGLQGNQAASAINEELVVHVQQNNNAPANNEGSDRQAREDIAPVSVSPSSSLPSTESGVPKTQKESPPLMRPKKEPKESSCLGSYTECGW</sequence>
<gene>
    <name evidence="2" type="ORF">ERUC_LOCUS44572</name>
</gene>
<proteinExistence type="predicted"/>
<organism evidence="2 3">
    <name type="scientific">Eruca vesicaria subsp. sativa</name>
    <name type="common">Garden rocket</name>
    <name type="synonym">Eruca sativa</name>
    <dbReference type="NCBI Taxonomy" id="29727"/>
    <lineage>
        <taxon>Eukaryota</taxon>
        <taxon>Viridiplantae</taxon>
        <taxon>Streptophyta</taxon>
        <taxon>Embryophyta</taxon>
        <taxon>Tracheophyta</taxon>
        <taxon>Spermatophyta</taxon>
        <taxon>Magnoliopsida</taxon>
        <taxon>eudicotyledons</taxon>
        <taxon>Gunneridae</taxon>
        <taxon>Pentapetalae</taxon>
        <taxon>rosids</taxon>
        <taxon>malvids</taxon>
        <taxon>Brassicales</taxon>
        <taxon>Brassicaceae</taxon>
        <taxon>Brassiceae</taxon>
        <taxon>Eruca</taxon>
    </lineage>
</organism>
<name>A0ABC8M6Z2_ERUVS</name>
<evidence type="ECO:0000256" key="1">
    <source>
        <dbReference type="SAM" id="MobiDB-lite"/>
    </source>
</evidence>
<accession>A0ABC8M6Z2</accession>